<dbReference type="GO" id="GO:0004047">
    <property type="term" value="F:aminomethyltransferase activity"/>
    <property type="evidence" value="ECO:0007669"/>
    <property type="project" value="UniProtKB-EC"/>
</dbReference>
<dbReference type="FunFam" id="3.30.70.1400:FF:000001">
    <property type="entry name" value="Aminomethyltransferase"/>
    <property type="match status" value="1"/>
</dbReference>
<dbReference type="FunFam" id="2.40.30.110:FF:000003">
    <property type="entry name" value="Aminomethyltransferase"/>
    <property type="match status" value="1"/>
</dbReference>
<evidence type="ECO:0000256" key="3">
    <source>
        <dbReference type="ARBA" id="ARBA00022576"/>
    </source>
</evidence>
<dbReference type="GO" id="GO:0032259">
    <property type="term" value="P:methylation"/>
    <property type="evidence" value="ECO:0007669"/>
    <property type="project" value="UniProtKB-KW"/>
</dbReference>
<accession>A0A3B1C679</accession>
<dbReference type="NCBIfam" id="NF001567">
    <property type="entry name" value="PRK00389.1"/>
    <property type="match status" value="1"/>
</dbReference>
<keyword evidence="9" id="KW-0489">Methyltransferase</keyword>
<dbReference type="Pfam" id="PF01571">
    <property type="entry name" value="GCV_T"/>
    <property type="match status" value="1"/>
</dbReference>
<reference evidence="9" key="1">
    <citation type="submission" date="2018-06" db="EMBL/GenBank/DDBJ databases">
        <authorList>
            <person name="Zhirakovskaya E."/>
        </authorList>
    </citation>
    <scope>NUCLEOTIDE SEQUENCE</scope>
</reference>
<dbReference type="GO" id="GO:0006546">
    <property type="term" value="P:glycine catabolic process"/>
    <property type="evidence" value="ECO:0007669"/>
    <property type="project" value="InterPro"/>
</dbReference>
<keyword evidence="4 9" id="KW-0808">Transferase</keyword>
<dbReference type="SUPFAM" id="SSF101790">
    <property type="entry name" value="Aminomethyltransferase beta-barrel domain"/>
    <property type="match status" value="1"/>
</dbReference>
<keyword evidence="3" id="KW-0032">Aminotransferase</keyword>
<evidence type="ECO:0000313" key="9">
    <source>
        <dbReference type="EMBL" id="VAX23602.1"/>
    </source>
</evidence>
<comment type="similarity">
    <text evidence="1">Belongs to the GcvT family.</text>
</comment>
<dbReference type="GO" id="GO:0008483">
    <property type="term" value="F:transaminase activity"/>
    <property type="evidence" value="ECO:0007669"/>
    <property type="project" value="UniProtKB-KW"/>
</dbReference>
<dbReference type="PIRSF" id="PIRSF006487">
    <property type="entry name" value="GcvT"/>
    <property type="match status" value="1"/>
</dbReference>
<dbReference type="GO" id="GO:0005960">
    <property type="term" value="C:glycine cleavage complex"/>
    <property type="evidence" value="ECO:0007669"/>
    <property type="project" value="InterPro"/>
</dbReference>
<name>A0A3B1C679_9ZZZZ</name>
<evidence type="ECO:0000256" key="1">
    <source>
        <dbReference type="ARBA" id="ARBA00008609"/>
    </source>
</evidence>
<dbReference type="EMBL" id="UOGE01000087">
    <property type="protein sequence ID" value="VAX23602.1"/>
    <property type="molecule type" value="Genomic_DNA"/>
</dbReference>
<dbReference type="Pfam" id="PF08669">
    <property type="entry name" value="GCV_T_C"/>
    <property type="match status" value="1"/>
</dbReference>
<dbReference type="HAMAP" id="MF_00259">
    <property type="entry name" value="GcvT"/>
    <property type="match status" value="1"/>
</dbReference>
<dbReference type="InterPro" id="IPR013977">
    <property type="entry name" value="GcvT_C"/>
</dbReference>
<evidence type="ECO:0000256" key="5">
    <source>
        <dbReference type="ARBA" id="ARBA00031395"/>
    </source>
</evidence>
<dbReference type="InterPro" id="IPR028896">
    <property type="entry name" value="GcvT/YgfZ/DmdA"/>
</dbReference>
<dbReference type="GO" id="GO:0005829">
    <property type="term" value="C:cytosol"/>
    <property type="evidence" value="ECO:0007669"/>
    <property type="project" value="TreeGrafter"/>
</dbReference>
<dbReference type="PANTHER" id="PTHR43757">
    <property type="entry name" value="AMINOMETHYLTRANSFERASE"/>
    <property type="match status" value="1"/>
</dbReference>
<dbReference type="Gene3D" id="3.30.70.1400">
    <property type="entry name" value="Aminomethyltransferase beta-barrel domains"/>
    <property type="match status" value="1"/>
</dbReference>
<evidence type="ECO:0000259" key="8">
    <source>
        <dbReference type="Pfam" id="PF08669"/>
    </source>
</evidence>
<dbReference type="SUPFAM" id="SSF103025">
    <property type="entry name" value="Folate-binding domain"/>
    <property type="match status" value="1"/>
</dbReference>
<sequence>MTVKNTPLKSSHESLGAKMVDFHGWYMPAHYSSIMEEHKAVREKVGIFDICHMGEVYVNGEHAMELLQRLTSNDLTLLEDGMAQYSTLLNEDGGIIDDLLIYRVSARRYFLCVNASNTKGDVSWIADNALQYPDVEVANVSRDYGMIAVQGPLSENLLQSVTRVPLAKLEYYRFQVGLIEDRNVIISRTGYTGEDGFEIYCDWRDSPALWDRLLGKGKQFGVKPIGLGARDTLRMEMRYPLHGQDICEKTTLLEAGLGWILKLGKEGGFNGREALLKQKQEGVKRKFIGLEMVERGIPRSGYEIYSNDEKVGKITSGTMSPTLKKAIGLGYVRADLAAEGVRLFVDIRGKKVEAVCRKEPFVKSAVKRPAPVEASQ</sequence>
<evidence type="ECO:0000256" key="4">
    <source>
        <dbReference type="ARBA" id="ARBA00022679"/>
    </source>
</evidence>
<dbReference type="Gene3D" id="3.30.1360.120">
    <property type="entry name" value="Probable tRNA modification gtpase trme, domain 1"/>
    <property type="match status" value="1"/>
</dbReference>
<evidence type="ECO:0000259" key="7">
    <source>
        <dbReference type="Pfam" id="PF01571"/>
    </source>
</evidence>
<dbReference type="InterPro" id="IPR029043">
    <property type="entry name" value="GcvT/YgfZ_C"/>
</dbReference>
<organism evidence="9">
    <name type="scientific">hydrothermal vent metagenome</name>
    <dbReference type="NCBI Taxonomy" id="652676"/>
    <lineage>
        <taxon>unclassified sequences</taxon>
        <taxon>metagenomes</taxon>
        <taxon>ecological metagenomes</taxon>
    </lineage>
</organism>
<feature type="domain" description="Aminomethyltransferase C-terminal" evidence="8">
    <location>
        <begin position="285"/>
        <end position="363"/>
    </location>
</feature>
<dbReference type="NCBIfam" id="TIGR00528">
    <property type="entry name" value="gcvT"/>
    <property type="match status" value="1"/>
</dbReference>
<gene>
    <name evidence="9" type="ORF">MNBD_NITROSPINAE02-936</name>
</gene>
<dbReference type="EC" id="2.1.2.10" evidence="2"/>
<dbReference type="InterPro" id="IPR006222">
    <property type="entry name" value="GCVT_N"/>
</dbReference>
<dbReference type="PANTHER" id="PTHR43757:SF2">
    <property type="entry name" value="AMINOMETHYLTRANSFERASE, MITOCHONDRIAL"/>
    <property type="match status" value="1"/>
</dbReference>
<feature type="domain" description="GCVT N-terminal" evidence="7">
    <location>
        <begin position="10"/>
        <end position="265"/>
    </location>
</feature>
<dbReference type="InterPro" id="IPR027266">
    <property type="entry name" value="TrmE/GcvT-like"/>
</dbReference>
<evidence type="ECO:0000256" key="6">
    <source>
        <dbReference type="ARBA" id="ARBA00047665"/>
    </source>
</evidence>
<comment type="catalytic activity">
    <reaction evidence="6">
        <text>N(6)-[(R)-S(8)-aminomethyldihydrolipoyl]-L-lysyl-[protein] + (6S)-5,6,7,8-tetrahydrofolate = N(6)-[(R)-dihydrolipoyl]-L-lysyl-[protein] + (6R)-5,10-methylene-5,6,7,8-tetrahydrofolate + NH4(+)</text>
        <dbReference type="Rhea" id="RHEA:16945"/>
        <dbReference type="Rhea" id="RHEA-COMP:10475"/>
        <dbReference type="Rhea" id="RHEA-COMP:10492"/>
        <dbReference type="ChEBI" id="CHEBI:15636"/>
        <dbReference type="ChEBI" id="CHEBI:28938"/>
        <dbReference type="ChEBI" id="CHEBI:57453"/>
        <dbReference type="ChEBI" id="CHEBI:83100"/>
        <dbReference type="ChEBI" id="CHEBI:83143"/>
        <dbReference type="EC" id="2.1.2.10"/>
    </reaction>
</comment>
<evidence type="ECO:0000256" key="2">
    <source>
        <dbReference type="ARBA" id="ARBA00012616"/>
    </source>
</evidence>
<dbReference type="Gene3D" id="4.10.1250.10">
    <property type="entry name" value="Aminomethyltransferase fragment"/>
    <property type="match status" value="1"/>
</dbReference>
<dbReference type="GO" id="GO:0008168">
    <property type="term" value="F:methyltransferase activity"/>
    <property type="evidence" value="ECO:0007669"/>
    <property type="project" value="UniProtKB-KW"/>
</dbReference>
<proteinExistence type="inferred from homology"/>
<dbReference type="Gene3D" id="2.40.30.110">
    <property type="entry name" value="Aminomethyltransferase beta-barrel domains"/>
    <property type="match status" value="1"/>
</dbReference>
<dbReference type="InterPro" id="IPR022903">
    <property type="entry name" value="GcvT_bac"/>
</dbReference>
<dbReference type="AlphaFoldDB" id="A0A3B1C679"/>
<dbReference type="InterPro" id="IPR006223">
    <property type="entry name" value="GcvT"/>
</dbReference>
<protein>
    <recommendedName>
        <fullName evidence="2">aminomethyltransferase</fullName>
        <ecNumber evidence="2">2.1.2.10</ecNumber>
    </recommendedName>
    <alternativeName>
        <fullName evidence="5">Glycine cleavage system T protein</fullName>
    </alternativeName>
</protein>